<name>A0A103XNA1_CYNCS</name>
<organism evidence="2 3">
    <name type="scientific">Cynara cardunculus var. scolymus</name>
    <name type="common">Globe artichoke</name>
    <name type="synonym">Cynara scolymus</name>
    <dbReference type="NCBI Taxonomy" id="59895"/>
    <lineage>
        <taxon>Eukaryota</taxon>
        <taxon>Viridiplantae</taxon>
        <taxon>Streptophyta</taxon>
        <taxon>Embryophyta</taxon>
        <taxon>Tracheophyta</taxon>
        <taxon>Spermatophyta</taxon>
        <taxon>Magnoliopsida</taxon>
        <taxon>eudicotyledons</taxon>
        <taxon>Gunneridae</taxon>
        <taxon>Pentapetalae</taxon>
        <taxon>asterids</taxon>
        <taxon>campanulids</taxon>
        <taxon>Asterales</taxon>
        <taxon>Asteraceae</taxon>
        <taxon>Carduoideae</taxon>
        <taxon>Cardueae</taxon>
        <taxon>Carduinae</taxon>
        <taxon>Cynara</taxon>
    </lineage>
</organism>
<dbReference type="AlphaFoldDB" id="A0A103XNA1"/>
<evidence type="ECO:0000256" key="1">
    <source>
        <dbReference type="SAM" id="MobiDB-lite"/>
    </source>
</evidence>
<dbReference type="Proteomes" id="UP000243975">
    <property type="component" value="Unassembled WGS sequence"/>
</dbReference>
<sequence>MDNSFDLDLALTMEDHNSTTTTSSTTDVNSKRLEVWLPEDNISAMLKVVVPAATVVTRQPVQVVFRLITDPEHRTGKNHNALLTDRRQANTLQLS</sequence>
<dbReference type="EMBL" id="LEKV01004591">
    <property type="protein sequence ID" value="KVH93872.1"/>
    <property type="molecule type" value="Genomic_DNA"/>
</dbReference>
<dbReference type="Gramene" id="KVH93872">
    <property type="protein sequence ID" value="KVH93872"/>
    <property type="gene ID" value="Ccrd_004078"/>
</dbReference>
<accession>A0A103XNA1</accession>
<protein>
    <submittedName>
        <fullName evidence="2">Uncharacterized protein</fullName>
    </submittedName>
</protein>
<keyword evidence="3" id="KW-1185">Reference proteome</keyword>
<comment type="caution">
    <text evidence="2">The sequence shown here is derived from an EMBL/GenBank/DDBJ whole genome shotgun (WGS) entry which is preliminary data.</text>
</comment>
<feature type="region of interest" description="Disordered" evidence="1">
    <location>
        <begin position="74"/>
        <end position="95"/>
    </location>
</feature>
<proteinExistence type="predicted"/>
<gene>
    <name evidence="2" type="ORF">Ccrd_004078</name>
</gene>
<evidence type="ECO:0000313" key="2">
    <source>
        <dbReference type="EMBL" id="KVH93872.1"/>
    </source>
</evidence>
<reference evidence="2 3" key="1">
    <citation type="journal article" date="2016" name="Sci. Rep.">
        <title>The genome sequence of the outbreeding globe artichoke constructed de novo incorporating a phase-aware low-pass sequencing strategy of F1 progeny.</title>
        <authorList>
            <person name="Scaglione D."/>
            <person name="Reyes-Chin-Wo S."/>
            <person name="Acquadro A."/>
            <person name="Froenicke L."/>
            <person name="Portis E."/>
            <person name="Beitel C."/>
            <person name="Tirone M."/>
            <person name="Mauro R."/>
            <person name="Lo Monaco A."/>
            <person name="Mauromicale G."/>
            <person name="Faccioli P."/>
            <person name="Cattivelli L."/>
            <person name="Rieseberg L."/>
            <person name="Michelmore R."/>
            <person name="Lanteri S."/>
        </authorList>
    </citation>
    <scope>NUCLEOTIDE SEQUENCE [LARGE SCALE GENOMIC DNA]</scope>
    <source>
        <strain evidence="2">2C</strain>
    </source>
</reference>
<evidence type="ECO:0000313" key="3">
    <source>
        <dbReference type="Proteomes" id="UP000243975"/>
    </source>
</evidence>